<organism evidence="2 3">
    <name type="scientific">Pontibacter amylolyticus</name>
    <dbReference type="NCBI Taxonomy" id="1424080"/>
    <lineage>
        <taxon>Bacteria</taxon>
        <taxon>Pseudomonadati</taxon>
        <taxon>Bacteroidota</taxon>
        <taxon>Cytophagia</taxon>
        <taxon>Cytophagales</taxon>
        <taxon>Hymenobacteraceae</taxon>
        <taxon>Pontibacter</taxon>
    </lineage>
</organism>
<keyword evidence="1" id="KW-0732">Signal</keyword>
<sequence>MMKKLTLLAIAGLLAFSAQAQTTKGTLVLTGKLGYSQSKSKHDRDRNTPRSEFEQYNYTVSPSIGFLIKDNLEIGVRAHRYKLHHGDANYFENVKSNWENGENNKGVSVYARQYKYLTEKLALHGTLSSGISNQVITYASNTDGPYPYTSREERDAILVNGSLSPGITFFVSKKLGIQAGLGALTFNHSVTDSFREYTLYNTPPYELQRREDTIKRNVLQFDFSSMHLNFGLSYFIGQ</sequence>
<proteinExistence type="predicted"/>
<evidence type="ECO:0000256" key="1">
    <source>
        <dbReference type="SAM" id="SignalP"/>
    </source>
</evidence>
<evidence type="ECO:0000313" key="2">
    <source>
        <dbReference type="EMBL" id="GGG13336.1"/>
    </source>
</evidence>
<dbReference type="EMBL" id="BMFP01000003">
    <property type="protein sequence ID" value="GGG13336.1"/>
    <property type="molecule type" value="Genomic_DNA"/>
</dbReference>
<evidence type="ECO:0000313" key="3">
    <source>
        <dbReference type="Proteomes" id="UP000634043"/>
    </source>
</evidence>
<evidence type="ECO:0008006" key="4">
    <source>
        <dbReference type="Google" id="ProtNLM"/>
    </source>
</evidence>
<accession>A0ABQ1W3S8</accession>
<name>A0ABQ1W3S8_9BACT</name>
<dbReference type="RefSeq" id="WP_188501128.1">
    <property type="nucleotide sequence ID" value="NZ_BMFP01000003.1"/>
</dbReference>
<gene>
    <name evidence="2" type="ORF">GCM10011323_17140</name>
</gene>
<dbReference type="Proteomes" id="UP000634043">
    <property type="component" value="Unassembled WGS sequence"/>
</dbReference>
<reference evidence="3" key="1">
    <citation type="journal article" date="2019" name="Int. J. Syst. Evol. Microbiol.">
        <title>The Global Catalogue of Microorganisms (GCM) 10K type strain sequencing project: providing services to taxonomists for standard genome sequencing and annotation.</title>
        <authorList>
            <consortium name="The Broad Institute Genomics Platform"/>
            <consortium name="The Broad Institute Genome Sequencing Center for Infectious Disease"/>
            <person name="Wu L."/>
            <person name="Ma J."/>
        </authorList>
    </citation>
    <scope>NUCLEOTIDE SEQUENCE [LARGE SCALE GENOMIC DNA]</scope>
    <source>
        <strain evidence="3">CGMCC 1.12749</strain>
    </source>
</reference>
<feature type="signal peptide" evidence="1">
    <location>
        <begin position="1"/>
        <end position="20"/>
    </location>
</feature>
<feature type="chain" id="PRO_5046494251" description="Outer membrane protein beta-barrel domain-containing protein" evidence="1">
    <location>
        <begin position="21"/>
        <end position="238"/>
    </location>
</feature>
<comment type="caution">
    <text evidence="2">The sequence shown here is derived from an EMBL/GenBank/DDBJ whole genome shotgun (WGS) entry which is preliminary data.</text>
</comment>
<protein>
    <recommendedName>
        <fullName evidence="4">Outer membrane protein beta-barrel domain-containing protein</fullName>
    </recommendedName>
</protein>
<keyword evidence="3" id="KW-1185">Reference proteome</keyword>